<protein>
    <submittedName>
        <fullName evidence="2">IS630 family transposase</fullName>
    </submittedName>
</protein>
<dbReference type="NCBIfam" id="NF033545">
    <property type="entry name" value="transpos_IS630"/>
    <property type="match status" value="1"/>
</dbReference>
<comment type="caution">
    <text evidence="2">The sequence shown here is derived from an EMBL/GenBank/DDBJ whole genome shotgun (WGS) entry which is preliminary data.</text>
</comment>
<reference evidence="2 3" key="1">
    <citation type="submission" date="2024-09" db="EMBL/GenBank/DDBJ databases">
        <authorList>
            <person name="Sun Q."/>
            <person name="Mori K."/>
        </authorList>
    </citation>
    <scope>NUCLEOTIDE SEQUENCE [LARGE SCALE GENOMIC DNA]</scope>
    <source>
        <strain evidence="2 3">CCM 7468</strain>
    </source>
</reference>
<evidence type="ECO:0000259" key="1">
    <source>
        <dbReference type="Pfam" id="PF13358"/>
    </source>
</evidence>
<sequence>MAQTVNVIVGSEDRARLAEIIGDRNRPLKHTQRANIILLSAKRLPVLEVARRAGVSRPAVWRWQRRYAEQGVDGLLRDKTRKPGRAPLATATVAKVLALTCAEPPGAVTHWTGRAMAKKVGISLSAVQRIWQANRLQPHRLRTFKRSTDPALASKVEDIVGLYMDPPCHAVVLSIDEKSQIQALDRTQPGLPLKPGKCGTMTHDYKRNGTTTLFAAMNTLDGTVVGRCMPRHTHQEFVRFLNAVERAVPAGKVIHAIVDNYATHKHPKVQQWLADHPRWVFHFTPTSASWLNAVEGFFSAITRRRIRRGVFKSVPDLQDAITRYIRDHNKAARPFAWTKSADIILGKLARLPASSV</sequence>
<dbReference type="EMBL" id="JBHLVZ010000070">
    <property type="protein sequence ID" value="MFC0387853.1"/>
    <property type="molecule type" value="Genomic_DNA"/>
</dbReference>
<gene>
    <name evidence="2" type="ORF">ACFFIC_20235</name>
</gene>
<accession>A0ABV6IZ31</accession>
<dbReference type="InterPro" id="IPR038717">
    <property type="entry name" value="Tc1-like_DDE_dom"/>
</dbReference>
<dbReference type="SUPFAM" id="SSF53098">
    <property type="entry name" value="Ribonuclease H-like"/>
    <property type="match status" value="1"/>
</dbReference>
<dbReference type="InterPro" id="IPR009057">
    <property type="entry name" value="Homeodomain-like_sf"/>
</dbReference>
<keyword evidence="3" id="KW-1185">Reference proteome</keyword>
<feature type="domain" description="Tc1-like transposase DDE" evidence="1">
    <location>
        <begin position="172"/>
        <end position="317"/>
    </location>
</feature>
<organism evidence="2 3">
    <name type="scientific">Muricoccus vinaceus</name>
    <dbReference type="NCBI Taxonomy" id="424704"/>
    <lineage>
        <taxon>Bacteria</taxon>
        <taxon>Pseudomonadati</taxon>
        <taxon>Pseudomonadota</taxon>
        <taxon>Alphaproteobacteria</taxon>
        <taxon>Acetobacterales</taxon>
        <taxon>Roseomonadaceae</taxon>
        <taxon>Muricoccus</taxon>
    </lineage>
</organism>
<evidence type="ECO:0000313" key="3">
    <source>
        <dbReference type="Proteomes" id="UP001589789"/>
    </source>
</evidence>
<dbReference type="InterPro" id="IPR012337">
    <property type="entry name" value="RNaseH-like_sf"/>
</dbReference>
<dbReference type="Pfam" id="PF13565">
    <property type="entry name" value="HTH_32"/>
    <property type="match status" value="1"/>
</dbReference>
<dbReference type="SUPFAM" id="SSF46689">
    <property type="entry name" value="Homeodomain-like"/>
    <property type="match status" value="1"/>
</dbReference>
<dbReference type="Proteomes" id="UP001589789">
    <property type="component" value="Unassembled WGS sequence"/>
</dbReference>
<proteinExistence type="predicted"/>
<dbReference type="InterPro" id="IPR047655">
    <property type="entry name" value="Transpos_IS630-like"/>
</dbReference>
<evidence type="ECO:0000313" key="2">
    <source>
        <dbReference type="EMBL" id="MFC0387853.1"/>
    </source>
</evidence>
<dbReference type="Pfam" id="PF13358">
    <property type="entry name" value="DDE_3"/>
    <property type="match status" value="1"/>
</dbReference>
<dbReference type="InterPro" id="IPR036397">
    <property type="entry name" value="RNaseH_sf"/>
</dbReference>
<dbReference type="RefSeq" id="WP_377053702.1">
    <property type="nucleotide sequence ID" value="NZ_JBHLVZ010000070.1"/>
</dbReference>
<name>A0ABV6IZ31_9PROT</name>
<dbReference type="Gene3D" id="3.30.420.10">
    <property type="entry name" value="Ribonuclease H-like superfamily/Ribonuclease H"/>
    <property type="match status" value="1"/>
</dbReference>